<accession>A0A0A8YQU1</accession>
<dbReference type="EMBL" id="GBRH01270675">
    <property type="protein sequence ID" value="JAD27220.1"/>
    <property type="molecule type" value="Transcribed_RNA"/>
</dbReference>
<organism evidence="1">
    <name type="scientific">Arundo donax</name>
    <name type="common">Giant reed</name>
    <name type="synonym">Donax arundinaceus</name>
    <dbReference type="NCBI Taxonomy" id="35708"/>
    <lineage>
        <taxon>Eukaryota</taxon>
        <taxon>Viridiplantae</taxon>
        <taxon>Streptophyta</taxon>
        <taxon>Embryophyta</taxon>
        <taxon>Tracheophyta</taxon>
        <taxon>Spermatophyta</taxon>
        <taxon>Magnoliopsida</taxon>
        <taxon>Liliopsida</taxon>
        <taxon>Poales</taxon>
        <taxon>Poaceae</taxon>
        <taxon>PACMAD clade</taxon>
        <taxon>Arundinoideae</taxon>
        <taxon>Arundineae</taxon>
        <taxon>Arundo</taxon>
    </lineage>
</organism>
<evidence type="ECO:0000313" key="1">
    <source>
        <dbReference type="EMBL" id="JAD27220.1"/>
    </source>
</evidence>
<proteinExistence type="predicted"/>
<name>A0A0A8YQU1_ARUDO</name>
<protein>
    <submittedName>
        <fullName evidence="1">Uncharacterized protein</fullName>
    </submittedName>
</protein>
<reference evidence="1" key="2">
    <citation type="journal article" date="2015" name="Data Brief">
        <title>Shoot transcriptome of the giant reed, Arundo donax.</title>
        <authorList>
            <person name="Barrero R.A."/>
            <person name="Guerrero F.D."/>
            <person name="Moolhuijzen P."/>
            <person name="Goolsby J.A."/>
            <person name="Tidwell J."/>
            <person name="Bellgard S.E."/>
            <person name="Bellgard M.I."/>
        </authorList>
    </citation>
    <scope>NUCLEOTIDE SEQUENCE</scope>
    <source>
        <tissue evidence="1">Shoot tissue taken approximately 20 cm above the soil surface</tissue>
    </source>
</reference>
<sequence length="19" mass="2472">MRYSERCYSNDDQRHYYNA</sequence>
<dbReference type="AlphaFoldDB" id="A0A0A8YQU1"/>
<reference evidence="1" key="1">
    <citation type="submission" date="2014-09" db="EMBL/GenBank/DDBJ databases">
        <authorList>
            <person name="Magalhaes I.L.F."/>
            <person name="Oliveira U."/>
            <person name="Santos F.R."/>
            <person name="Vidigal T.H.D.A."/>
            <person name="Brescovit A.D."/>
            <person name="Santos A.J."/>
        </authorList>
    </citation>
    <scope>NUCLEOTIDE SEQUENCE</scope>
    <source>
        <tissue evidence="1">Shoot tissue taken approximately 20 cm above the soil surface</tissue>
    </source>
</reference>